<feature type="transmembrane region" description="Helical" evidence="6">
    <location>
        <begin position="7"/>
        <end position="27"/>
    </location>
</feature>
<sequence length="157" mass="18031">MVAKRLLFFLVVIISFSVVISLCMILTHFHISYYPFALATGFISSSYSIFMSCRACKKKKRSEERDDILNLPRLPNRFSFKDLKIATENFGHKLGQGGFGSVFEGKLADNTKVAVNKAGKWNYWTWEHRILGRSGNNWQPSSHQCCEANWILCRKIT</sequence>
<dbReference type="OrthoDB" id="749268at2759"/>
<accession>A0A8T3A1E8</accession>
<keyword evidence="5 6" id="KW-0472">Membrane</keyword>
<dbReference type="PANTHER" id="PTHR47974:SF9">
    <property type="entry name" value="RECEPTOR-LIKE SERINE_THREONINE-PROTEIN KINASE"/>
    <property type="match status" value="1"/>
</dbReference>
<comment type="caution">
    <text evidence="7">The sequence shown here is derived from an EMBL/GenBank/DDBJ whole genome shotgun (WGS) entry which is preliminary data.</text>
</comment>
<dbReference type="GO" id="GO:0016020">
    <property type="term" value="C:membrane"/>
    <property type="evidence" value="ECO:0007669"/>
    <property type="project" value="UniProtKB-SubCell"/>
</dbReference>
<organism evidence="7 8">
    <name type="scientific">Dendrobium nobile</name>
    <name type="common">Orchid</name>
    <dbReference type="NCBI Taxonomy" id="94219"/>
    <lineage>
        <taxon>Eukaryota</taxon>
        <taxon>Viridiplantae</taxon>
        <taxon>Streptophyta</taxon>
        <taxon>Embryophyta</taxon>
        <taxon>Tracheophyta</taxon>
        <taxon>Spermatophyta</taxon>
        <taxon>Magnoliopsida</taxon>
        <taxon>Liliopsida</taxon>
        <taxon>Asparagales</taxon>
        <taxon>Orchidaceae</taxon>
        <taxon>Epidendroideae</taxon>
        <taxon>Malaxideae</taxon>
        <taxon>Dendrobiinae</taxon>
        <taxon>Dendrobium</taxon>
    </lineage>
</organism>
<evidence type="ECO:0000256" key="2">
    <source>
        <dbReference type="ARBA" id="ARBA00022692"/>
    </source>
</evidence>
<evidence type="ECO:0000256" key="3">
    <source>
        <dbReference type="ARBA" id="ARBA00022729"/>
    </source>
</evidence>
<protein>
    <submittedName>
        <fullName evidence="7">Uncharacterized protein</fullName>
    </submittedName>
</protein>
<evidence type="ECO:0000313" key="8">
    <source>
        <dbReference type="Proteomes" id="UP000829196"/>
    </source>
</evidence>
<evidence type="ECO:0000313" key="7">
    <source>
        <dbReference type="EMBL" id="KAI0487931.1"/>
    </source>
</evidence>
<keyword evidence="2 6" id="KW-0812">Transmembrane</keyword>
<feature type="transmembrane region" description="Helical" evidence="6">
    <location>
        <begin position="33"/>
        <end position="53"/>
    </location>
</feature>
<dbReference type="EMBL" id="JAGYWB010000019">
    <property type="protein sequence ID" value="KAI0487931.1"/>
    <property type="molecule type" value="Genomic_DNA"/>
</dbReference>
<evidence type="ECO:0000256" key="4">
    <source>
        <dbReference type="ARBA" id="ARBA00022989"/>
    </source>
</evidence>
<name>A0A8T3A1E8_DENNO</name>
<dbReference type="AlphaFoldDB" id="A0A8T3A1E8"/>
<comment type="subcellular location">
    <subcellularLocation>
        <location evidence="1">Membrane</location>
        <topology evidence="1">Single-pass membrane protein</topology>
    </subcellularLocation>
</comment>
<dbReference type="PANTHER" id="PTHR47974">
    <property type="entry name" value="OS07G0415500 PROTEIN"/>
    <property type="match status" value="1"/>
</dbReference>
<reference evidence="7" key="1">
    <citation type="journal article" date="2022" name="Front. Genet.">
        <title>Chromosome-Scale Assembly of the Dendrobium nobile Genome Provides Insights Into the Molecular Mechanism of the Biosynthesis of the Medicinal Active Ingredient of Dendrobium.</title>
        <authorList>
            <person name="Xu Q."/>
            <person name="Niu S.-C."/>
            <person name="Li K.-L."/>
            <person name="Zheng P.-J."/>
            <person name="Zhang X.-J."/>
            <person name="Jia Y."/>
            <person name="Liu Y."/>
            <person name="Niu Y.-X."/>
            <person name="Yu L.-H."/>
            <person name="Chen D.-F."/>
            <person name="Zhang G.-Q."/>
        </authorList>
    </citation>
    <scope>NUCLEOTIDE SEQUENCE</scope>
    <source>
        <tissue evidence="7">Leaf</tissue>
    </source>
</reference>
<evidence type="ECO:0000256" key="5">
    <source>
        <dbReference type="ARBA" id="ARBA00023136"/>
    </source>
</evidence>
<dbReference type="Proteomes" id="UP000829196">
    <property type="component" value="Unassembled WGS sequence"/>
</dbReference>
<evidence type="ECO:0000256" key="6">
    <source>
        <dbReference type="SAM" id="Phobius"/>
    </source>
</evidence>
<dbReference type="Gene3D" id="3.30.200.20">
    <property type="entry name" value="Phosphorylase Kinase, domain 1"/>
    <property type="match status" value="1"/>
</dbReference>
<keyword evidence="3" id="KW-0732">Signal</keyword>
<dbReference type="SUPFAM" id="SSF56112">
    <property type="entry name" value="Protein kinase-like (PK-like)"/>
    <property type="match status" value="1"/>
</dbReference>
<keyword evidence="8" id="KW-1185">Reference proteome</keyword>
<gene>
    <name evidence="7" type="ORF">KFK09_027754</name>
</gene>
<keyword evidence="4 6" id="KW-1133">Transmembrane helix</keyword>
<proteinExistence type="predicted"/>
<evidence type="ECO:0000256" key="1">
    <source>
        <dbReference type="ARBA" id="ARBA00004167"/>
    </source>
</evidence>
<dbReference type="InterPro" id="IPR011009">
    <property type="entry name" value="Kinase-like_dom_sf"/>
</dbReference>
<dbReference type="SMR" id="A0A8T3A1E8"/>